<organism evidence="1 2">
    <name type="scientific">Austropuccinia psidii MF-1</name>
    <dbReference type="NCBI Taxonomy" id="1389203"/>
    <lineage>
        <taxon>Eukaryota</taxon>
        <taxon>Fungi</taxon>
        <taxon>Dikarya</taxon>
        <taxon>Basidiomycota</taxon>
        <taxon>Pucciniomycotina</taxon>
        <taxon>Pucciniomycetes</taxon>
        <taxon>Pucciniales</taxon>
        <taxon>Sphaerophragmiaceae</taxon>
        <taxon>Austropuccinia</taxon>
    </lineage>
</organism>
<evidence type="ECO:0000313" key="1">
    <source>
        <dbReference type="EMBL" id="MBW0501771.1"/>
    </source>
</evidence>
<comment type="caution">
    <text evidence="1">The sequence shown here is derived from an EMBL/GenBank/DDBJ whole genome shotgun (WGS) entry which is preliminary data.</text>
</comment>
<proteinExistence type="predicted"/>
<gene>
    <name evidence="1" type="ORF">O181_041486</name>
</gene>
<accession>A0A9Q3DJT0</accession>
<dbReference type="EMBL" id="AVOT02016490">
    <property type="protein sequence ID" value="MBW0501771.1"/>
    <property type="molecule type" value="Genomic_DNA"/>
</dbReference>
<evidence type="ECO:0000313" key="2">
    <source>
        <dbReference type="Proteomes" id="UP000765509"/>
    </source>
</evidence>
<dbReference type="Proteomes" id="UP000765509">
    <property type="component" value="Unassembled WGS sequence"/>
</dbReference>
<name>A0A9Q3DJT0_9BASI</name>
<reference evidence="1" key="1">
    <citation type="submission" date="2021-03" db="EMBL/GenBank/DDBJ databases">
        <title>Draft genome sequence of rust myrtle Austropuccinia psidii MF-1, a brazilian biotype.</title>
        <authorList>
            <person name="Quecine M.C."/>
            <person name="Pachon D.M.R."/>
            <person name="Bonatelli M.L."/>
            <person name="Correr F.H."/>
            <person name="Franceschini L.M."/>
            <person name="Leite T.F."/>
            <person name="Margarido G.R.A."/>
            <person name="Almeida C.A."/>
            <person name="Ferrarezi J.A."/>
            <person name="Labate C.A."/>
        </authorList>
    </citation>
    <scope>NUCLEOTIDE SEQUENCE</scope>
    <source>
        <strain evidence="1">MF-1</strain>
    </source>
</reference>
<keyword evidence="2" id="KW-1185">Reference proteome</keyword>
<sequence length="234" mass="26924">MIFTRKRQPLNKLTIAHAAYTLQKEVKWLGITLNPTLSPNLHLRMVKTKTNNTIKQLTQIIQPTFGLCQREARILIVGVMMTKILHGSIIWYTNKNRNTVRKKLTGRLFQAVQLSTGMMKQPPLPCLELYGGIRDITKQNIRLAHNYLHTKLAALIDDGHRTLIWKDLTVPQPIHPSPLNNLIEKNTLLQQHFTRTETLSPFPVPPWCHRGSWKENKSGLALRNLELTWRAPKG</sequence>
<dbReference type="OrthoDB" id="5419617at2759"/>
<dbReference type="AlphaFoldDB" id="A0A9Q3DJT0"/>
<protein>
    <submittedName>
        <fullName evidence="1">Uncharacterized protein</fullName>
    </submittedName>
</protein>